<name>A0A017SRB5_ASPRC</name>
<evidence type="ECO:0000256" key="10">
    <source>
        <dbReference type="ARBA" id="ARBA00023180"/>
    </source>
</evidence>
<evidence type="ECO:0000256" key="2">
    <source>
        <dbReference type="ARBA" id="ARBA00002691"/>
    </source>
</evidence>
<sequence length="1008" mass="111112">MKLLTLCAMASLATQAVSAAIKHKLNGFTITEHPDPVKRDLLQKYVTWDDKSLSINGERIMIFSGEFHPYRLPVPSLWLDVLQKVKALGFNCISFYTDWALLEGKPGDYRAEGIFALEPFFEAAKEAGIYLLARPGPYVNAESSGGGFPGWLQRVNGTLRTADKGFLDATDNYIATIGAAIAKAQITNGGPVILYQPENEYTNGCCGEEFPDPDYFQYVINQARNAGIVVPMISNDASPDGHNAPSTGKGAADIYGHDSYPLGFDCANPSVWPEGNLPTSFWALHEEQSPTTPYSLVEFQAGAYDPWGGPGFAACADLVNHEFERVFYKNNFSFRVAIFNLYMIFGGTNWGNLGHPGGYTSYDYGSVLSETRNITREKYSELKLFGNFVKVSPSYLLADPGNQTTGYTNTSNLTVTPLKAEGLTSYYVVRHTDYSSQASTPYKLRLATSSGNVTVPQLEGELSLNGRDSKVHVADYNVSGTNIVYSTAEVFTWKQFADSKVLILYGGPGEHHELAIASKSEASVIEGSESDINSKHIGSNVVISWDVSSTRRIIQVDDLKIFLLDRNTAYNYWVPEIPAEGTTPGYSNEKNTASSIIVKAGYLVRTAYLKDSGLYLTADFNTTTPIEVIGAPESAQALYINNEKVSHKVDKNGIWTSEVKFTAPKIDLPSLEDLEWKYLDTLPEIQSSYDDSAWPKADKPITDNDHRPLDTPTSLYSSDYGFHTGYLVYRGSFVAQGNESTFFIRTQGGQAFGSSVWLNQTLLGSWSGLNQDSDNNSTYKLPSLQQGKNYVFIVVIDNMGLDENLDVGADVMKNPRGILNYSLSGRSQDAITWKLTGNLGGEDYQDKTRGPLNEGGLYAERYGFHQPEPPSADWKSSSPLEGLSKPGIGFYSTNFDLSIPSEYDVPIYFNFGNSTDSNPAPFRAQLYVNGYQYGKYVSNIGPQTSFPVPEGILNHRGTNWVAVSVWALGKEGARLSSFELSHERPVKTGLKEVKAAEQPKYEARKRVY</sequence>
<evidence type="ECO:0000256" key="12">
    <source>
        <dbReference type="ARBA" id="ARBA00023295"/>
    </source>
</evidence>
<dbReference type="GeneID" id="63700434"/>
<evidence type="ECO:0000259" key="17">
    <source>
        <dbReference type="SMART" id="SM01029"/>
    </source>
</evidence>
<dbReference type="Gene3D" id="3.20.20.80">
    <property type="entry name" value="Glycosidases"/>
    <property type="match status" value="1"/>
</dbReference>
<evidence type="ECO:0000313" key="18">
    <source>
        <dbReference type="EMBL" id="EYE99099.1"/>
    </source>
</evidence>
<evidence type="ECO:0000256" key="14">
    <source>
        <dbReference type="RuleBase" id="RU000675"/>
    </source>
</evidence>
<evidence type="ECO:0000256" key="11">
    <source>
        <dbReference type="ARBA" id="ARBA00023277"/>
    </source>
</evidence>
<comment type="catalytic activity">
    <reaction evidence="1 14">
        <text>Hydrolysis of terminal non-reducing beta-D-galactose residues in beta-D-galactosides.</text>
        <dbReference type="EC" id="3.2.1.23"/>
    </reaction>
</comment>
<dbReference type="FunFam" id="2.102.20.10:FF:000001">
    <property type="entry name" value="Beta-galactosidase A"/>
    <property type="match status" value="1"/>
</dbReference>
<evidence type="ECO:0000256" key="6">
    <source>
        <dbReference type="ARBA" id="ARBA00022525"/>
    </source>
</evidence>
<gene>
    <name evidence="18" type="ORF">EURHEDRAFT_470637</name>
</gene>
<dbReference type="InterPro" id="IPR031330">
    <property type="entry name" value="Gly_Hdrlase_35_cat"/>
</dbReference>
<dbReference type="GO" id="GO:0005576">
    <property type="term" value="C:extracellular region"/>
    <property type="evidence" value="ECO:0007669"/>
    <property type="project" value="UniProtKB-SubCell"/>
</dbReference>
<dbReference type="AlphaFoldDB" id="A0A017SRB5"/>
<keyword evidence="12 14" id="KW-0326">Glycosidase</keyword>
<dbReference type="Pfam" id="PF13364">
    <property type="entry name" value="BetaGal_ABD2"/>
    <property type="match status" value="2"/>
</dbReference>
<dbReference type="Gene3D" id="2.60.390.10">
    <property type="entry name" value="Beta-galactosidase, domain 3"/>
    <property type="match status" value="1"/>
</dbReference>
<evidence type="ECO:0000256" key="7">
    <source>
        <dbReference type="ARBA" id="ARBA00022729"/>
    </source>
</evidence>
<evidence type="ECO:0000256" key="5">
    <source>
        <dbReference type="ARBA" id="ARBA00012756"/>
    </source>
</evidence>
<keyword evidence="9" id="KW-1015">Disulfide bond</keyword>
<dbReference type="FunFam" id="2.60.390.10:FF:000001">
    <property type="entry name" value="Beta-galactosidase A"/>
    <property type="match status" value="1"/>
</dbReference>
<dbReference type="Pfam" id="PF01301">
    <property type="entry name" value="Glyco_hydro_35"/>
    <property type="match status" value="1"/>
</dbReference>
<comment type="similarity">
    <text evidence="4 15">Belongs to the glycosyl hydrolase 35 family.</text>
</comment>
<dbReference type="InterPro" id="IPR019801">
    <property type="entry name" value="Glyco_hydro_35_CS"/>
</dbReference>
<dbReference type="OrthoDB" id="1657402at2759"/>
<dbReference type="EMBL" id="KK088412">
    <property type="protein sequence ID" value="EYE99099.1"/>
    <property type="molecule type" value="Genomic_DNA"/>
</dbReference>
<dbReference type="Proteomes" id="UP000019804">
    <property type="component" value="Unassembled WGS sequence"/>
</dbReference>
<evidence type="ECO:0000256" key="9">
    <source>
        <dbReference type="ARBA" id="ARBA00023157"/>
    </source>
</evidence>
<feature type="chain" id="PRO_5001499557" description="Beta-galactosidase" evidence="16">
    <location>
        <begin position="20"/>
        <end position="1008"/>
    </location>
</feature>
<dbReference type="GO" id="GO:0000272">
    <property type="term" value="P:polysaccharide catabolic process"/>
    <property type="evidence" value="ECO:0007669"/>
    <property type="project" value="UniProtKB-KW"/>
</dbReference>
<dbReference type="InterPro" id="IPR008979">
    <property type="entry name" value="Galactose-bd-like_sf"/>
</dbReference>
<dbReference type="InterPro" id="IPR037110">
    <property type="entry name" value="Betagal_dom2_sf"/>
</dbReference>
<dbReference type="SMART" id="SM01029">
    <property type="entry name" value="BetaGal_dom2"/>
    <property type="match status" value="1"/>
</dbReference>
<dbReference type="EC" id="3.2.1.23" evidence="5 14"/>
<evidence type="ECO:0000256" key="16">
    <source>
        <dbReference type="SAM" id="SignalP"/>
    </source>
</evidence>
<comment type="subcellular location">
    <subcellularLocation>
        <location evidence="3">Secreted</location>
    </subcellularLocation>
</comment>
<dbReference type="STRING" id="1388766.A0A017SRB5"/>
<evidence type="ECO:0000313" key="19">
    <source>
        <dbReference type="Proteomes" id="UP000019804"/>
    </source>
</evidence>
<evidence type="ECO:0000256" key="4">
    <source>
        <dbReference type="ARBA" id="ARBA00009809"/>
    </source>
</evidence>
<comment type="function">
    <text evidence="2">Cleaves beta-linked terminal galactosyl residues from gangliosides, glycoproteins, and glycosaminoglycans.</text>
</comment>
<keyword evidence="19" id="KW-1185">Reference proteome</keyword>
<dbReference type="FunFam" id="2.60.120.260:FF:000065">
    <property type="entry name" value="Beta-galactosidase A"/>
    <property type="match status" value="1"/>
</dbReference>
<dbReference type="Pfam" id="PF13363">
    <property type="entry name" value="BetaGal_dom3"/>
    <property type="match status" value="1"/>
</dbReference>
<evidence type="ECO:0000256" key="13">
    <source>
        <dbReference type="ARBA" id="ARBA00023326"/>
    </source>
</evidence>
<keyword evidence="8 14" id="KW-0378">Hydrolase</keyword>
<dbReference type="FunFam" id="3.20.20.80:FF:000040">
    <property type="entry name" value="Beta-galactosidase A"/>
    <property type="match status" value="1"/>
</dbReference>
<dbReference type="PANTHER" id="PTHR23421">
    <property type="entry name" value="BETA-GALACTOSIDASE RELATED"/>
    <property type="match status" value="1"/>
</dbReference>
<keyword evidence="7 16" id="KW-0732">Signal</keyword>
<dbReference type="SUPFAM" id="SSF51011">
    <property type="entry name" value="Glycosyl hydrolase domain"/>
    <property type="match status" value="1"/>
</dbReference>
<keyword evidence="11" id="KW-0119">Carbohydrate metabolism</keyword>
<dbReference type="InterPro" id="IPR036833">
    <property type="entry name" value="BetaGal_dom3_sf"/>
</dbReference>
<dbReference type="InterPro" id="IPR025972">
    <property type="entry name" value="BetaGal_dom3"/>
</dbReference>
<feature type="signal peptide" evidence="16">
    <location>
        <begin position="1"/>
        <end position="19"/>
    </location>
</feature>
<dbReference type="InterPro" id="IPR018954">
    <property type="entry name" value="Betagal_dom2"/>
</dbReference>
<dbReference type="InterPro" id="IPR017853">
    <property type="entry name" value="GH"/>
</dbReference>
<evidence type="ECO:0000256" key="3">
    <source>
        <dbReference type="ARBA" id="ARBA00004613"/>
    </source>
</evidence>
<keyword evidence="13" id="KW-0624">Polysaccharide degradation</keyword>
<accession>A0A017SRB5</accession>
<feature type="domain" description="Beta-galactosidase" evidence="17">
    <location>
        <begin position="395"/>
        <end position="572"/>
    </location>
</feature>
<dbReference type="SUPFAM" id="SSF51445">
    <property type="entry name" value="(Trans)glycosidases"/>
    <property type="match status" value="1"/>
</dbReference>
<dbReference type="HOGENOM" id="CLU_005732_2_0_1"/>
<dbReference type="RefSeq" id="XP_040642787.1">
    <property type="nucleotide sequence ID" value="XM_040785310.1"/>
</dbReference>
<dbReference type="Gene3D" id="2.60.120.260">
    <property type="entry name" value="Galactose-binding domain-like"/>
    <property type="match status" value="2"/>
</dbReference>
<evidence type="ECO:0000256" key="1">
    <source>
        <dbReference type="ARBA" id="ARBA00001412"/>
    </source>
</evidence>
<evidence type="ECO:0000256" key="8">
    <source>
        <dbReference type="ARBA" id="ARBA00022801"/>
    </source>
</evidence>
<keyword evidence="6" id="KW-0964">Secreted</keyword>
<dbReference type="GO" id="GO:0004565">
    <property type="term" value="F:beta-galactosidase activity"/>
    <property type="evidence" value="ECO:0007669"/>
    <property type="project" value="UniProtKB-EC"/>
</dbReference>
<reference evidence="19" key="1">
    <citation type="journal article" date="2014" name="Nat. Commun.">
        <title>Genomic adaptations of the halophilic Dead Sea filamentous fungus Eurotium rubrum.</title>
        <authorList>
            <person name="Kis-Papo T."/>
            <person name="Weig A.R."/>
            <person name="Riley R."/>
            <person name="Persoh D."/>
            <person name="Salamov A."/>
            <person name="Sun H."/>
            <person name="Lipzen A."/>
            <person name="Wasser S.P."/>
            <person name="Rambold G."/>
            <person name="Grigoriev I.V."/>
            <person name="Nevo E."/>
        </authorList>
    </citation>
    <scope>NUCLEOTIDE SEQUENCE [LARGE SCALE GENOMIC DNA]</scope>
    <source>
        <strain evidence="19">CBS 135680</strain>
    </source>
</reference>
<dbReference type="PRINTS" id="PR00742">
    <property type="entry name" value="GLHYDRLASE35"/>
</dbReference>
<dbReference type="FunFam" id="2.60.120.260:FF:000088">
    <property type="entry name" value="Beta-galactosidase A"/>
    <property type="match status" value="1"/>
</dbReference>
<dbReference type="InterPro" id="IPR025300">
    <property type="entry name" value="BetaGal_jelly_roll_dom"/>
</dbReference>
<organism evidence="18 19">
    <name type="scientific">Aspergillus ruber (strain CBS 135680)</name>
    <dbReference type="NCBI Taxonomy" id="1388766"/>
    <lineage>
        <taxon>Eukaryota</taxon>
        <taxon>Fungi</taxon>
        <taxon>Dikarya</taxon>
        <taxon>Ascomycota</taxon>
        <taxon>Pezizomycotina</taxon>
        <taxon>Eurotiomycetes</taxon>
        <taxon>Eurotiomycetidae</taxon>
        <taxon>Eurotiales</taxon>
        <taxon>Aspergillaceae</taxon>
        <taxon>Aspergillus</taxon>
        <taxon>Aspergillus subgen. Aspergillus</taxon>
    </lineage>
</organism>
<dbReference type="InterPro" id="IPR001944">
    <property type="entry name" value="Glycoside_Hdrlase_35"/>
</dbReference>
<protein>
    <recommendedName>
        <fullName evidence="5 14">Beta-galactosidase</fullName>
        <ecNumber evidence="5 14">3.2.1.23</ecNumber>
    </recommendedName>
</protein>
<dbReference type="Gene3D" id="2.102.20.10">
    <property type="entry name" value="Beta-galactosidase, domain 2"/>
    <property type="match status" value="1"/>
</dbReference>
<dbReference type="PROSITE" id="PS01182">
    <property type="entry name" value="GLYCOSYL_HYDROL_F35"/>
    <property type="match status" value="1"/>
</dbReference>
<proteinExistence type="inferred from homology"/>
<dbReference type="SUPFAM" id="SSF49785">
    <property type="entry name" value="Galactose-binding domain-like"/>
    <property type="match status" value="2"/>
</dbReference>
<keyword evidence="10" id="KW-0325">Glycoprotein</keyword>
<dbReference type="SUPFAM" id="SSF117100">
    <property type="entry name" value="Beta-galactosidase LacA, domain 3"/>
    <property type="match status" value="1"/>
</dbReference>
<dbReference type="Pfam" id="PF10435">
    <property type="entry name" value="BetaGal_dom2"/>
    <property type="match status" value="1"/>
</dbReference>
<evidence type="ECO:0000256" key="15">
    <source>
        <dbReference type="RuleBase" id="RU003679"/>
    </source>
</evidence>